<dbReference type="Proteomes" id="UP001497535">
    <property type="component" value="Unassembled WGS sequence"/>
</dbReference>
<reference evidence="1" key="1">
    <citation type="submission" date="2023-11" db="EMBL/GenBank/DDBJ databases">
        <authorList>
            <person name="Poullet M."/>
        </authorList>
    </citation>
    <scope>NUCLEOTIDE SEQUENCE</scope>
    <source>
        <strain evidence="1">E1834</strain>
    </source>
</reference>
<organism evidence="1 2">
    <name type="scientific">Meloidogyne enterolobii</name>
    <name type="common">Root-knot nematode worm</name>
    <name type="synonym">Meloidogyne mayaguensis</name>
    <dbReference type="NCBI Taxonomy" id="390850"/>
    <lineage>
        <taxon>Eukaryota</taxon>
        <taxon>Metazoa</taxon>
        <taxon>Ecdysozoa</taxon>
        <taxon>Nematoda</taxon>
        <taxon>Chromadorea</taxon>
        <taxon>Rhabditida</taxon>
        <taxon>Tylenchina</taxon>
        <taxon>Tylenchomorpha</taxon>
        <taxon>Tylenchoidea</taxon>
        <taxon>Meloidogynidae</taxon>
        <taxon>Meloidogyninae</taxon>
        <taxon>Meloidogyne</taxon>
    </lineage>
</organism>
<sequence>MVIVPVGQIVQDEEVAPRTVWEIINAQVRNRRHPLPSHFRVEEGPELHHQAIAE</sequence>
<proteinExistence type="predicted"/>
<accession>A0ACB0YPP7</accession>
<evidence type="ECO:0000313" key="1">
    <source>
        <dbReference type="EMBL" id="CAK5055897.1"/>
    </source>
</evidence>
<evidence type="ECO:0000313" key="2">
    <source>
        <dbReference type="Proteomes" id="UP001497535"/>
    </source>
</evidence>
<protein>
    <submittedName>
        <fullName evidence="1">Uncharacterized protein</fullName>
    </submittedName>
</protein>
<dbReference type="EMBL" id="CAVMJV010000016">
    <property type="protein sequence ID" value="CAK5055897.1"/>
    <property type="molecule type" value="Genomic_DNA"/>
</dbReference>
<gene>
    <name evidence="1" type="ORF">MENTE1834_LOCUS14759</name>
</gene>
<comment type="caution">
    <text evidence="1">The sequence shown here is derived from an EMBL/GenBank/DDBJ whole genome shotgun (WGS) entry which is preliminary data.</text>
</comment>
<name>A0ACB0YPP7_MELEN</name>
<keyword evidence="2" id="KW-1185">Reference proteome</keyword>